<gene>
    <name evidence="3" type="ORF">G3I53_28640</name>
</gene>
<dbReference type="InterPro" id="IPR016161">
    <property type="entry name" value="Ald_DH/histidinol_DH"/>
</dbReference>
<evidence type="ECO:0000256" key="1">
    <source>
        <dbReference type="ARBA" id="ARBA00023002"/>
    </source>
</evidence>
<proteinExistence type="predicted"/>
<dbReference type="InterPro" id="IPR016163">
    <property type="entry name" value="Ald_DH_C"/>
</dbReference>
<dbReference type="PANTHER" id="PTHR43353">
    <property type="entry name" value="SUCCINATE-SEMIALDEHYDE DEHYDROGENASE, MITOCHONDRIAL"/>
    <property type="match status" value="1"/>
</dbReference>
<dbReference type="InterPro" id="IPR016162">
    <property type="entry name" value="Ald_DH_N"/>
</dbReference>
<organism evidence="3">
    <name type="scientific">Streptomyces sp. SID14436</name>
    <dbReference type="NCBI Taxonomy" id="2706070"/>
    <lineage>
        <taxon>Bacteria</taxon>
        <taxon>Bacillati</taxon>
        <taxon>Actinomycetota</taxon>
        <taxon>Actinomycetes</taxon>
        <taxon>Kitasatosporales</taxon>
        <taxon>Streptomycetaceae</taxon>
        <taxon>Streptomyces</taxon>
    </lineage>
</organism>
<keyword evidence="1" id="KW-0560">Oxidoreductase</keyword>
<name>A0A6G3R2S7_9ACTN</name>
<dbReference type="Gene3D" id="3.40.605.10">
    <property type="entry name" value="Aldehyde Dehydrogenase, Chain A, domain 1"/>
    <property type="match status" value="1"/>
</dbReference>
<dbReference type="Pfam" id="PF00171">
    <property type="entry name" value="Aldedh"/>
    <property type="match status" value="1"/>
</dbReference>
<evidence type="ECO:0000259" key="2">
    <source>
        <dbReference type="Pfam" id="PF00171"/>
    </source>
</evidence>
<comment type="caution">
    <text evidence="3">The sequence shown here is derived from an EMBL/GenBank/DDBJ whole genome shotgun (WGS) entry which is preliminary data.</text>
</comment>
<feature type="domain" description="Aldehyde dehydrogenase" evidence="2">
    <location>
        <begin position="11"/>
        <end position="462"/>
    </location>
</feature>
<dbReference type="SUPFAM" id="SSF53720">
    <property type="entry name" value="ALDH-like"/>
    <property type="match status" value="1"/>
</dbReference>
<dbReference type="AlphaFoldDB" id="A0A6G3R2S7"/>
<accession>A0A6G3R2S7</accession>
<dbReference type="GO" id="GO:0016620">
    <property type="term" value="F:oxidoreductase activity, acting on the aldehyde or oxo group of donors, NAD or NADP as acceptor"/>
    <property type="evidence" value="ECO:0007669"/>
    <property type="project" value="InterPro"/>
</dbReference>
<dbReference type="PANTHER" id="PTHR43353:SF3">
    <property type="entry name" value="ALDEHYDE DEHYDROGENASE-RELATED"/>
    <property type="match status" value="1"/>
</dbReference>
<evidence type="ECO:0000313" key="3">
    <source>
        <dbReference type="EMBL" id="NEA89905.1"/>
    </source>
</evidence>
<dbReference type="Gene3D" id="3.40.309.10">
    <property type="entry name" value="Aldehyde Dehydrogenase, Chain A, domain 2"/>
    <property type="match status" value="1"/>
</dbReference>
<protein>
    <submittedName>
        <fullName evidence="3">Aldehyde dehydrogenase</fullName>
    </submittedName>
</protein>
<reference evidence="3" key="1">
    <citation type="submission" date="2020-01" db="EMBL/GenBank/DDBJ databases">
        <title>Insect and environment-associated Actinomycetes.</title>
        <authorList>
            <person name="Currrie C."/>
            <person name="Chevrette M."/>
            <person name="Carlson C."/>
            <person name="Stubbendieck R."/>
            <person name="Wendt-Pienkowski E."/>
        </authorList>
    </citation>
    <scope>NUCLEOTIDE SEQUENCE</scope>
    <source>
        <strain evidence="3">SID14436</strain>
    </source>
</reference>
<dbReference type="EMBL" id="JAAGMD010000791">
    <property type="protein sequence ID" value="NEA89905.1"/>
    <property type="molecule type" value="Genomic_DNA"/>
</dbReference>
<dbReference type="InterPro" id="IPR050740">
    <property type="entry name" value="Aldehyde_DH_Superfamily"/>
</dbReference>
<sequence length="470" mass="49436">MHPAPTADSVVISRNPADPGDVLVELYGCTPDTAARAVQRAARAQATWLAAGAAERSAVLRRAGDALESAYEELTGLLVREVGKPLTEAREELTRAVAIWRYYAQLPQDVPGAVHEPTSGPGLLLTRRRPHGVAGLITPWQFPLAAPSWNAAPALAAGNTVVLKPAPEATACALRLTEILGRALPADVLQVAPGGVEVGATVARLADVVSFTGSRAVGTAMVRAAASRGVPVQADMSGYNTAVVLPDADVVRAAADIAVAVAGCAGQKRTATKRVIAVDSVLPKLREALRQALQALPARDPNATDSVCGPVISEMARDRVVHVTDSALASGADLLAGDARGGRREAPGWYVDPVLLENVPGHHDLNRREIHGPVAVLSGASDFDEAIRVAGRCRRGVVSSLHTSNLEKALAMADRLNTAMVRVNAPTTGTEFLPPFEREKDARRVREKERATMDFYTSTRTVSLLPTASA</sequence>
<dbReference type="InterPro" id="IPR015590">
    <property type="entry name" value="Aldehyde_DH_dom"/>
</dbReference>